<proteinExistence type="predicted"/>
<dbReference type="Proteomes" id="UP000015103">
    <property type="component" value="Unassembled WGS sequence"/>
</dbReference>
<dbReference type="EnsemblMetazoa" id="RPRC005561-RA">
    <property type="protein sequence ID" value="RPRC005561-PA"/>
    <property type="gene ID" value="RPRC005561"/>
</dbReference>
<dbReference type="EMBL" id="ACPB03007640">
    <property type="status" value="NOT_ANNOTATED_CDS"/>
    <property type="molecule type" value="Genomic_DNA"/>
</dbReference>
<dbReference type="HOGENOM" id="CLU_995035_0_0_1"/>
<evidence type="ECO:0000313" key="1">
    <source>
        <dbReference type="EnsemblMetazoa" id="RPRC005561-PA"/>
    </source>
</evidence>
<name>T1HND7_RHOPR</name>
<protein>
    <submittedName>
        <fullName evidence="1">Uncharacterized protein</fullName>
    </submittedName>
</protein>
<keyword evidence="2" id="KW-1185">Reference proteome</keyword>
<dbReference type="InParanoid" id="T1HND7"/>
<evidence type="ECO:0000313" key="2">
    <source>
        <dbReference type="Proteomes" id="UP000015103"/>
    </source>
</evidence>
<reference evidence="1" key="1">
    <citation type="submission" date="2015-05" db="UniProtKB">
        <authorList>
            <consortium name="EnsemblMetazoa"/>
        </authorList>
    </citation>
    <scope>IDENTIFICATION</scope>
</reference>
<organism evidence="1 2">
    <name type="scientific">Rhodnius prolixus</name>
    <name type="common">Triatomid bug</name>
    <dbReference type="NCBI Taxonomy" id="13249"/>
    <lineage>
        <taxon>Eukaryota</taxon>
        <taxon>Metazoa</taxon>
        <taxon>Ecdysozoa</taxon>
        <taxon>Arthropoda</taxon>
        <taxon>Hexapoda</taxon>
        <taxon>Insecta</taxon>
        <taxon>Pterygota</taxon>
        <taxon>Neoptera</taxon>
        <taxon>Paraneoptera</taxon>
        <taxon>Hemiptera</taxon>
        <taxon>Heteroptera</taxon>
        <taxon>Panheteroptera</taxon>
        <taxon>Cimicomorpha</taxon>
        <taxon>Reduviidae</taxon>
        <taxon>Triatominae</taxon>
        <taxon>Rhodnius</taxon>
    </lineage>
</organism>
<sequence length="280" mass="31643">MVKVRTNIFHLTGAELNAEGRIVNLRYSGGEAFVKREGYRKEYSRPSDDIDYLELSQLLYDRGGDMFKKSVKIPRNVLCIGGGFHRNRRAFKAPNRMNMNNVFRNDNSPSKVSGGDNEFSFFEDEDDFKNRREFTSLVHKVNGTGATKRRVTMLESEINSEQDGSSHDIFDGRNTRIHFRPNCSPKGISSLSKKNKWKRRILTDSLSPLPVKIGNSMNLNRRDQQTSPPMVFEDAAAAAVMNEEDCVSKPVVPSPDANDENCDGVNWPLPPLLPLFEVPA</sequence>
<dbReference type="VEuPathDB" id="VectorBase:RPRC005561"/>
<dbReference type="AlphaFoldDB" id="T1HND7"/>
<accession>T1HND7</accession>